<evidence type="ECO:0008006" key="3">
    <source>
        <dbReference type="Google" id="ProtNLM"/>
    </source>
</evidence>
<sequence length="103" mass="10979">MLVTFTCSAYADITMFGDVAVRLIKMMGHSGTIPSAIVAEDVAAALGRLKLALDAVSPAEETASTQNNEDESAVSLRHRAMPLIDLLMAAAAKQVNVMWDSNR</sequence>
<protein>
    <recommendedName>
        <fullName evidence="3">DUF1840 domain-containing protein</fullName>
    </recommendedName>
</protein>
<accession>A0A1D8IKI7</accession>
<proteinExistence type="predicted"/>
<evidence type="ECO:0000313" key="1">
    <source>
        <dbReference type="EMBL" id="AOU96964.1"/>
    </source>
</evidence>
<dbReference type="Proteomes" id="UP000095401">
    <property type="component" value="Chromosome"/>
</dbReference>
<dbReference type="EMBL" id="CP017415">
    <property type="protein sequence ID" value="AOU96964.1"/>
    <property type="molecule type" value="Genomic_DNA"/>
</dbReference>
<dbReference type="AlphaFoldDB" id="A0A1D8IKI7"/>
<dbReference type="RefSeq" id="WP_070077356.1">
    <property type="nucleotide sequence ID" value="NZ_CP017415.1"/>
</dbReference>
<evidence type="ECO:0000313" key="2">
    <source>
        <dbReference type="Proteomes" id="UP000095401"/>
    </source>
</evidence>
<reference evidence="2" key="1">
    <citation type="submission" date="2016-09" db="EMBL/GenBank/DDBJ databases">
        <title>Acidihalobacter prosperus F5.</title>
        <authorList>
            <person name="Khaleque H.N."/>
            <person name="Ramsay J.P."/>
            <person name="Kaksonen A.H."/>
            <person name="Boxall N.J."/>
            <person name="Watkin E.L.J."/>
        </authorList>
    </citation>
    <scope>NUCLEOTIDE SEQUENCE [LARGE SCALE GENOMIC DNA]</scope>
    <source>
        <strain evidence="2">F5</strain>
    </source>
</reference>
<dbReference type="Pfam" id="PF08895">
    <property type="entry name" value="DUF1840"/>
    <property type="match status" value="1"/>
</dbReference>
<organism evidence="1 2">
    <name type="scientific">Acidihalobacter yilgarnensis</name>
    <dbReference type="NCBI Taxonomy" id="2819280"/>
    <lineage>
        <taxon>Bacteria</taxon>
        <taxon>Pseudomonadati</taxon>
        <taxon>Pseudomonadota</taxon>
        <taxon>Gammaproteobacteria</taxon>
        <taxon>Chromatiales</taxon>
        <taxon>Ectothiorhodospiraceae</taxon>
        <taxon>Acidihalobacter</taxon>
    </lineage>
</organism>
<dbReference type="KEGG" id="aprs:BI364_02125"/>
<name>A0A1D8IKI7_9GAMM</name>
<keyword evidence="2" id="KW-1185">Reference proteome</keyword>
<dbReference type="InterPro" id="IPR014991">
    <property type="entry name" value="DUF1840"/>
</dbReference>
<gene>
    <name evidence="1" type="ORF">BI364_02125</name>
</gene>